<evidence type="ECO:0000313" key="2">
    <source>
        <dbReference type="EMBL" id="MBH8565346.1"/>
    </source>
</evidence>
<dbReference type="PANTHER" id="PTHR42957">
    <property type="entry name" value="HELICASE MJ1565-RELATED"/>
    <property type="match status" value="1"/>
</dbReference>
<evidence type="ECO:0000313" key="3">
    <source>
        <dbReference type="Proteomes" id="UP000632766"/>
    </source>
</evidence>
<proteinExistence type="predicted"/>
<dbReference type="GO" id="GO:0005524">
    <property type="term" value="F:ATP binding"/>
    <property type="evidence" value="ECO:0007669"/>
    <property type="project" value="UniProtKB-KW"/>
</dbReference>
<dbReference type="Pfam" id="PF01935">
    <property type="entry name" value="DUF87"/>
    <property type="match status" value="1"/>
</dbReference>
<dbReference type="InterPro" id="IPR027417">
    <property type="entry name" value="P-loop_NTPase"/>
</dbReference>
<dbReference type="SUPFAM" id="SSF52540">
    <property type="entry name" value="P-loop containing nucleoside triphosphate hydrolases"/>
    <property type="match status" value="1"/>
</dbReference>
<dbReference type="PANTHER" id="PTHR42957:SF1">
    <property type="entry name" value="HELICASE MJ1565-RELATED"/>
    <property type="match status" value="1"/>
</dbReference>
<dbReference type="InterPro" id="IPR002789">
    <property type="entry name" value="HerA_central"/>
</dbReference>
<accession>A0A8J7HSY8</accession>
<keyword evidence="2" id="KW-0547">Nucleotide-binding</keyword>
<keyword evidence="2" id="KW-0067">ATP-binding</keyword>
<dbReference type="Proteomes" id="UP000632766">
    <property type="component" value="Unassembled WGS sequence"/>
</dbReference>
<feature type="domain" description="AAA+ ATPase" evidence="1">
    <location>
        <begin position="180"/>
        <end position="503"/>
    </location>
</feature>
<keyword evidence="3" id="KW-1185">Reference proteome</keyword>
<dbReference type="EMBL" id="JAECZC010000059">
    <property type="protein sequence ID" value="MBH8565346.1"/>
    <property type="molecule type" value="Genomic_DNA"/>
</dbReference>
<comment type="caution">
    <text evidence="2">The sequence shown here is derived from an EMBL/GenBank/DDBJ whole genome shotgun (WGS) entry which is preliminary data.</text>
</comment>
<dbReference type="Gene3D" id="3.40.50.300">
    <property type="entry name" value="P-loop containing nucleotide triphosphate hydrolases"/>
    <property type="match status" value="2"/>
</dbReference>
<dbReference type="RefSeq" id="WP_198127145.1">
    <property type="nucleotide sequence ID" value="NZ_JAECZC010000059.1"/>
</dbReference>
<dbReference type="AlphaFoldDB" id="A0A8J7HSY8"/>
<gene>
    <name evidence="2" type="ORF">I8748_24720</name>
</gene>
<name>A0A8J7HSY8_9NOST</name>
<organism evidence="2 3">
    <name type="scientific">Amazonocrinis nigriterrae CENA67</name>
    <dbReference type="NCBI Taxonomy" id="2794033"/>
    <lineage>
        <taxon>Bacteria</taxon>
        <taxon>Bacillati</taxon>
        <taxon>Cyanobacteriota</taxon>
        <taxon>Cyanophyceae</taxon>
        <taxon>Nostocales</taxon>
        <taxon>Nostocaceae</taxon>
        <taxon>Amazonocrinis</taxon>
        <taxon>Amazonocrinis nigriterrae</taxon>
    </lineage>
</organism>
<dbReference type="SMART" id="SM00382">
    <property type="entry name" value="AAA"/>
    <property type="match status" value="1"/>
</dbReference>
<sequence length="519" mass="56905">MGEKIKQALSLTDAVRLGTTSSSPFLGSPTFDEVPFHVREGRMPALGTYVVIERDKDEIVHYGRIIEGTEDNPRANPSTLQQNQAYQVGSDKTRPGDRSPHVTRVMTVEVLGEIHLDVNERIIIKEPSLLAQTGQGVYEIPAERIPQLLNTPDSSEQGFYLGEIESGGKSVDFVLPMEAIARHLAVVGKTGVGKSYATGVLIEELVKHGIPVIAFDVLGDVINTAEDLGGRNFRAGVNFRVPYSVIGHSEFLGFVPNLTSDQLELVSMAYDAVFTEAFQSLEAQGKVNIQIDELLKEIEGAGSEFGQAAVGGRAARKVATAFKRNPLLTTGTESWLGEFAQQPITNVFVGHLSQQQRNLIVGASVRLLQALRKRDRIPPFVFVLDEAHFFLPAGGQITPSTQVIREMIRTARHDAIGVTLITQSPASMDKQVLLTCNTRLVFALDPDDMKLVSGTLGGVSDEMISRIPKLPKGTAIMSSSMDIIRHPALIRIRKRETREGAPTPNIAEEVKKWRQQRIF</sequence>
<evidence type="ECO:0000259" key="1">
    <source>
        <dbReference type="SMART" id="SM00382"/>
    </source>
</evidence>
<dbReference type="InterPro" id="IPR008571">
    <property type="entry name" value="HerA-like"/>
</dbReference>
<reference evidence="2 3" key="1">
    <citation type="journal article" date="2021" name="Int. J. Syst. Evol. Microbiol.">
        <title>Amazonocrinis nigriterrae gen. nov., sp. nov., Atlanticothrix silvestris gen. nov., sp. nov. and Dendronalium phyllosphericum gen. nov., sp. nov., nostocacean cyanobacteria from Brazilian environments.</title>
        <authorList>
            <person name="Alvarenga D.O."/>
            <person name="Andreote A.P.D."/>
            <person name="Branco L.H.Z."/>
            <person name="Delbaje E."/>
            <person name="Cruz R.B."/>
            <person name="Varani A.M."/>
            <person name="Fiore M.F."/>
        </authorList>
    </citation>
    <scope>NUCLEOTIDE SEQUENCE [LARGE SCALE GENOMIC DNA]</scope>
    <source>
        <strain evidence="2 3">CENA67</strain>
    </source>
</reference>
<protein>
    <submittedName>
        <fullName evidence="2">ATP-binding protein</fullName>
    </submittedName>
</protein>
<dbReference type="InterPro" id="IPR003593">
    <property type="entry name" value="AAA+_ATPase"/>
</dbReference>